<dbReference type="PANTHER" id="PTHR34477">
    <property type="entry name" value="UPF0213 PROTEIN YHBQ"/>
    <property type="match status" value="1"/>
</dbReference>
<evidence type="ECO:0000313" key="4">
    <source>
        <dbReference type="Proteomes" id="UP000253235"/>
    </source>
</evidence>
<proteinExistence type="inferred from homology"/>
<dbReference type="AlphaFoldDB" id="A0A482TIA4"/>
<dbReference type="Gene3D" id="3.40.1440.10">
    <property type="entry name" value="GIY-YIG endonuclease"/>
    <property type="match status" value="1"/>
</dbReference>
<sequence length="98" mass="11491">MKQSYVYIIKCSGGSYYTGVTSNLSSRLYKHNSGFYPDCYTFNKRPLELVFYCEFTDINIAIEKEKQIKKWSKIKKEALINGEFESLINLAKKRFHKG</sequence>
<evidence type="ECO:0000313" key="3">
    <source>
        <dbReference type="EMBL" id="RYJ50847.1"/>
    </source>
</evidence>
<dbReference type="PROSITE" id="PS50164">
    <property type="entry name" value="GIY_YIG"/>
    <property type="match status" value="1"/>
</dbReference>
<accession>A0A482TIA4</accession>
<dbReference type="Pfam" id="PF01541">
    <property type="entry name" value="GIY-YIG"/>
    <property type="match status" value="1"/>
</dbReference>
<reference evidence="3 4" key="1">
    <citation type="submission" date="2019-01" db="EMBL/GenBank/DDBJ databases">
        <title>Flavobacterium sp. nov. isolated from arctic soil.</title>
        <authorList>
            <person name="Kim D.-U."/>
        </authorList>
    </citation>
    <scope>NUCLEOTIDE SEQUENCE [LARGE SCALE GENOMIC DNA]</scope>
    <source>
        <strain evidence="3 4">Kopri-42</strain>
    </source>
</reference>
<comment type="similarity">
    <text evidence="1">Belongs to the UPF0213 family.</text>
</comment>
<dbReference type="InterPro" id="IPR050190">
    <property type="entry name" value="UPF0213_domain"/>
</dbReference>
<comment type="caution">
    <text evidence="3">The sequence shown here is derived from an EMBL/GenBank/DDBJ whole genome shotgun (WGS) entry which is preliminary data.</text>
</comment>
<dbReference type="EMBL" id="QNVY02000006">
    <property type="protein sequence ID" value="RYJ50847.1"/>
    <property type="molecule type" value="Genomic_DNA"/>
</dbReference>
<evidence type="ECO:0000259" key="2">
    <source>
        <dbReference type="PROSITE" id="PS50164"/>
    </source>
</evidence>
<dbReference type="OrthoDB" id="1495241at2"/>
<dbReference type="Proteomes" id="UP000253235">
    <property type="component" value="Unassembled WGS sequence"/>
</dbReference>
<dbReference type="InterPro" id="IPR000305">
    <property type="entry name" value="GIY-YIG_endonuc"/>
</dbReference>
<gene>
    <name evidence="3" type="ORF">DR871_015235</name>
</gene>
<dbReference type="SUPFAM" id="SSF82771">
    <property type="entry name" value="GIY-YIG endonuclease"/>
    <property type="match status" value="1"/>
</dbReference>
<organism evidence="3 4">
    <name type="scientific">Flavobacterium petrolei</name>
    <dbReference type="NCBI Taxonomy" id="2259594"/>
    <lineage>
        <taxon>Bacteria</taxon>
        <taxon>Pseudomonadati</taxon>
        <taxon>Bacteroidota</taxon>
        <taxon>Flavobacteriia</taxon>
        <taxon>Flavobacteriales</taxon>
        <taxon>Flavobacteriaceae</taxon>
        <taxon>Flavobacterium</taxon>
    </lineage>
</organism>
<keyword evidence="4" id="KW-1185">Reference proteome</keyword>
<dbReference type="CDD" id="cd10456">
    <property type="entry name" value="GIY-YIG_UPF0213"/>
    <property type="match status" value="1"/>
</dbReference>
<name>A0A482TIA4_9FLAO</name>
<feature type="domain" description="GIY-YIG" evidence="2">
    <location>
        <begin position="2"/>
        <end position="78"/>
    </location>
</feature>
<evidence type="ECO:0000256" key="1">
    <source>
        <dbReference type="ARBA" id="ARBA00007435"/>
    </source>
</evidence>
<dbReference type="SMART" id="SM00465">
    <property type="entry name" value="GIYc"/>
    <property type="match status" value="1"/>
</dbReference>
<dbReference type="RefSeq" id="WP_113666987.1">
    <property type="nucleotide sequence ID" value="NZ_QNVY02000006.1"/>
</dbReference>
<protein>
    <submittedName>
        <fullName evidence="3">GIY-YIG nuclease family protein</fullName>
    </submittedName>
</protein>
<dbReference type="InterPro" id="IPR035901">
    <property type="entry name" value="GIY-YIG_endonuc_sf"/>
</dbReference>
<dbReference type="PANTHER" id="PTHR34477:SF1">
    <property type="entry name" value="UPF0213 PROTEIN YHBQ"/>
    <property type="match status" value="1"/>
</dbReference>